<protein>
    <submittedName>
        <fullName evidence="1">Uncharacterized protein</fullName>
    </submittedName>
</protein>
<accession>A0AB35I3V2</accession>
<dbReference type="Proteomes" id="UP001209730">
    <property type="component" value="Unassembled WGS sequence"/>
</dbReference>
<organism evidence="1 2">
    <name type="scientific">Microbulbifer thermotolerans</name>
    <dbReference type="NCBI Taxonomy" id="252514"/>
    <lineage>
        <taxon>Bacteria</taxon>
        <taxon>Pseudomonadati</taxon>
        <taxon>Pseudomonadota</taxon>
        <taxon>Gammaproteobacteria</taxon>
        <taxon>Cellvibrionales</taxon>
        <taxon>Microbulbiferaceae</taxon>
        <taxon>Microbulbifer</taxon>
    </lineage>
</organism>
<dbReference type="InterPro" id="IPR029083">
    <property type="entry name" value="Imm32"/>
</dbReference>
<proteinExistence type="predicted"/>
<dbReference type="EMBL" id="JAPHQB010000064">
    <property type="protein sequence ID" value="MCX2803372.1"/>
    <property type="molecule type" value="Genomic_DNA"/>
</dbReference>
<dbReference type="Pfam" id="PF15566">
    <property type="entry name" value="Imm32"/>
    <property type="match status" value="1"/>
</dbReference>
<sequence>MRAFGYESGGDKLLTISEVTLQASPEELRKLAKFVEKCAAEMDEDENWEHEHYSEYVGVENSSIECDLIVFKP</sequence>
<name>A0AB35I3V2_MICTH</name>
<reference evidence="1" key="1">
    <citation type="submission" date="2022-11" db="EMBL/GenBank/DDBJ databases">
        <title>Chitin-degrading and fungicidal potential of chitinolytic bacterial strains from marine environment of the Pacific Ocean regions.</title>
        <authorList>
            <person name="Pentekhina I."/>
            <person name="Nedashkovskaya O."/>
            <person name="Seitkalieva A."/>
            <person name="Podvolotskaya A."/>
            <person name="Tekutyeva L."/>
            <person name="Balabanova L."/>
        </authorList>
    </citation>
    <scope>NUCLEOTIDE SEQUENCE</scope>
    <source>
        <strain evidence="1">KMM 6838</strain>
    </source>
</reference>
<gene>
    <name evidence="1" type="ORF">OQJ68_16465</name>
</gene>
<comment type="caution">
    <text evidence="1">The sequence shown here is derived from an EMBL/GenBank/DDBJ whole genome shotgun (WGS) entry which is preliminary data.</text>
</comment>
<dbReference type="AlphaFoldDB" id="A0AB35I3V2"/>
<evidence type="ECO:0000313" key="1">
    <source>
        <dbReference type="EMBL" id="MCX2803372.1"/>
    </source>
</evidence>
<dbReference type="RefSeq" id="WP_074904407.1">
    <property type="nucleotide sequence ID" value="NZ_FOKT01000018.1"/>
</dbReference>
<evidence type="ECO:0000313" key="2">
    <source>
        <dbReference type="Proteomes" id="UP001209730"/>
    </source>
</evidence>